<proteinExistence type="predicted"/>
<organism evidence="2 3">
    <name type="scientific">Dentiscutata erythropus</name>
    <dbReference type="NCBI Taxonomy" id="1348616"/>
    <lineage>
        <taxon>Eukaryota</taxon>
        <taxon>Fungi</taxon>
        <taxon>Fungi incertae sedis</taxon>
        <taxon>Mucoromycota</taxon>
        <taxon>Glomeromycotina</taxon>
        <taxon>Glomeromycetes</taxon>
        <taxon>Diversisporales</taxon>
        <taxon>Gigasporaceae</taxon>
        <taxon>Dentiscutata</taxon>
    </lineage>
</organism>
<dbReference type="EMBL" id="CAJVPY010001481">
    <property type="protein sequence ID" value="CAG8523648.1"/>
    <property type="molecule type" value="Genomic_DNA"/>
</dbReference>
<evidence type="ECO:0000256" key="1">
    <source>
        <dbReference type="SAM" id="SignalP"/>
    </source>
</evidence>
<dbReference type="Proteomes" id="UP000789405">
    <property type="component" value="Unassembled WGS sequence"/>
</dbReference>
<comment type="caution">
    <text evidence="2">The sequence shown here is derived from an EMBL/GenBank/DDBJ whole genome shotgun (WGS) entry which is preliminary data.</text>
</comment>
<dbReference type="OrthoDB" id="10582010at2759"/>
<accession>A0A9N9FCK7</accession>
<keyword evidence="1" id="KW-0732">Signal</keyword>
<feature type="signal peptide" evidence="1">
    <location>
        <begin position="1"/>
        <end position="19"/>
    </location>
</feature>
<evidence type="ECO:0000313" key="3">
    <source>
        <dbReference type="Proteomes" id="UP000789405"/>
    </source>
</evidence>
<keyword evidence="3" id="KW-1185">Reference proteome</keyword>
<name>A0A9N9FCK7_9GLOM</name>
<gene>
    <name evidence="2" type="ORF">DERYTH_LOCUS3997</name>
</gene>
<reference evidence="2" key="1">
    <citation type="submission" date="2021-06" db="EMBL/GenBank/DDBJ databases">
        <authorList>
            <person name="Kallberg Y."/>
            <person name="Tangrot J."/>
            <person name="Rosling A."/>
        </authorList>
    </citation>
    <scope>NUCLEOTIDE SEQUENCE</scope>
    <source>
        <strain evidence="2">MA453B</strain>
    </source>
</reference>
<evidence type="ECO:0000313" key="2">
    <source>
        <dbReference type="EMBL" id="CAG8523648.1"/>
    </source>
</evidence>
<protein>
    <submittedName>
        <fullName evidence="2">18546_t:CDS:1</fullName>
    </submittedName>
</protein>
<sequence>MDIFELSIMFIFLFSSVVAIEKHNELIDSNDSIDTNEVFDKILIFVIAEVKGNGVTGLLTAFYSHEFNRCLSLAESQSESYHLKVDHSKT</sequence>
<feature type="chain" id="PRO_5040337482" evidence="1">
    <location>
        <begin position="20"/>
        <end position="90"/>
    </location>
</feature>
<dbReference type="AlphaFoldDB" id="A0A9N9FCK7"/>